<comment type="caution">
    <text evidence="2">The sequence shown here is derived from an EMBL/GenBank/DDBJ whole genome shotgun (WGS) entry which is preliminary data.</text>
</comment>
<dbReference type="HOGENOM" id="CLU_1037086_0_0_9"/>
<dbReference type="GeneID" id="57960869"/>
<keyword evidence="1" id="KW-0472">Membrane</keyword>
<gene>
    <name evidence="2" type="ORF">HMPREF1090_03920</name>
</gene>
<proteinExistence type="predicted"/>
<dbReference type="PATRIC" id="fig|999408.3.peg.4187"/>
<keyword evidence="1" id="KW-1133">Transmembrane helix</keyword>
<dbReference type="AlphaFoldDB" id="A0A0E2H6L7"/>
<reference evidence="2 3" key="1">
    <citation type="submission" date="2013-01" db="EMBL/GenBank/DDBJ databases">
        <title>The Genome Sequence of Clostridium clostridioforme 90A8.</title>
        <authorList>
            <consortium name="The Broad Institute Genome Sequencing Platform"/>
            <person name="Earl A."/>
            <person name="Ward D."/>
            <person name="Feldgarden M."/>
            <person name="Gevers D."/>
            <person name="Courvalin P."/>
            <person name="Lambert T."/>
            <person name="Walker B."/>
            <person name="Young S.K."/>
            <person name="Zeng Q."/>
            <person name="Gargeya S."/>
            <person name="Fitzgerald M."/>
            <person name="Haas B."/>
            <person name="Abouelleil A."/>
            <person name="Alvarado L."/>
            <person name="Arachchi H.M."/>
            <person name="Berlin A.M."/>
            <person name="Chapman S.B."/>
            <person name="Dewar J."/>
            <person name="Goldberg J."/>
            <person name="Griggs A."/>
            <person name="Gujja S."/>
            <person name="Hansen M."/>
            <person name="Howarth C."/>
            <person name="Imamovic A."/>
            <person name="Larimer J."/>
            <person name="McCowan C."/>
            <person name="Murphy C."/>
            <person name="Neiman D."/>
            <person name="Pearson M."/>
            <person name="Priest M."/>
            <person name="Roberts A."/>
            <person name="Saif S."/>
            <person name="Shea T."/>
            <person name="Sisk P."/>
            <person name="Sykes S."/>
            <person name="Wortman J."/>
            <person name="Nusbaum C."/>
            <person name="Birren B."/>
        </authorList>
    </citation>
    <scope>NUCLEOTIDE SEQUENCE [LARGE SCALE GENOMIC DNA]</scope>
    <source>
        <strain evidence="2 3">90A8</strain>
    </source>
</reference>
<keyword evidence="1" id="KW-0812">Transmembrane</keyword>
<organism evidence="2 3">
    <name type="scientific">[Clostridium] clostridioforme 90A8</name>
    <dbReference type="NCBI Taxonomy" id="999408"/>
    <lineage>
        <taxon>Bacteria</taxon>
        <taxon>Bacillati</taxon>
        <taxon>Bacillota</taxon>
        <taxon>Clostridia</taxon>
        <taxon>Lachnospirales</taxon>
        <taxon>Lachnospiraceae</taxon>
        <taxon>Enterocloster</taxon>
    </lineage>
</organism>
<dbReference type="RefSeq" id="WP_002588490.1">
    <property type="nucleotide sequence ID" value="NZ_KB850981.1"/>
</dbReference>
<dbReference type="EMBL" id="AGYR01000042">
    <property type="protein sequence ID" value="ENZ11565.1"/>
    <property type="molecule type" value="Genomic_DNA"/>
</dbReference>
<name>A0A0E2H6L7_9FIRM</name>
<dbReference type="Proteomes" id="UP000013085">
    <property type="component" value="Unassembled WGS sequence"/>
</dbReference>
<evidence type="ECO:0000256" key="1">
    <source>
        <dbReference type="SAM" id="Phobius"/>
    </source>
</evidence>
<evidence type="ECO:0000313" key="3">
    <source>
        <dbReference type="Proteomes" id="UP000013085"/>
    </source>
</evidence>
<accession>A0A0E2H6L7</accession>
<evidence type="ECO:0000313" key="2">
    <source>
        <dbReference type="EMBL" id="ENZ11565.1"/>
    </source>
</evidence>
<sequence>METRQEKRAGNQTLKKKKWYQDILLWTVGIILGLLMLLQFSIYLIFRPEHPITWEDKRAVIEYCEYKYSGKAAIKESDAIQYGVDQTRFDEYTVQMDSDLFHVNVSVTDFDWSGSGHHNIHKSIMGDDRQLDKIREAMVQMLIEQMSLPEPDRVVFRVSTAYEDKYNTSIQTYYDGSNIREVYNKEGIDAIFLYKDIDLSQYQDQRGILPYNSASGDYFGRLLLCEIMDSGVMDDFGYDSDTVVDALEYTTKYNGRKWVEIVRHGPLE</sequence>
<feature type="transmembrane region" description="Helical" evidence="1">
    <location>
        <begin position="23"/>
        <end position="46"/>
    </location>
</feature>
<protein>
    <submittedName>
        <fullName evidence="2">Uncharacterized protein</fullName>
    </submittedName>
</protein>